<dbReference type="VEuPathDB" id="FungiDB:ACJ73_03496"/>
<proteinExistence type="predicted"/>
<organism evidence="3 4">
    <name type="scientific">Blastomyces percursus</name>
    <dbReference type="NCBI Taxonomy" id="1658174"/>
    <lineage>
        <taxon>Eukaryota</taxon>
        <taxon>Fungi</taxon>
        <taxon>Dikarya</taxon>
        <taxon>Ascomycota</taxon>
        <taxon>Pezizomycotina</taxon>
        <taxon>Eurotiomycetes</taxon>
        <taxon>Eurotiomycetidae</taxon>
        <taxon>Onygenales</taxon>
        <taxon>Ajellomycetaceae</taxon>
        <taxon>Blastomyces</taxon>
    </lineage>
</organism>
<dbReference type="AlphaFoldDB" id="A0A1J9QY52"/>
<dbReference type="Proteomes" id="UP000242791">
    <property type="component" value="Unassembled WGS sequence"/>
</dbReference>
<comment type="caution">
    <text evidence="3">The sequence shown here is derived from an EMBL/GenBank/DDBJ whole genome shotgun (WGS) entry which is preliminary data.</text>
</comment>
<feature type="coiled-coil region" evidence="1">
    <location>
        <begin position="127"/>
        <end position="179"/>
    </location>
</feature>
<reference evidence="3 4" key="1">
    <citation type="submission" date="2015-08" db="EMBL/GenBank/DDBJ databases">
        <title>Emmonsia species relationships and genome sequence.</title>
        <authorList>
            <person name="Cuomo C.A."/>
            <person name="Schwartz I.S."/>
            <person name="Kenyon C."/>
            <person name="De Hoog G.S."/>
            <person name="Govender N.P."/>
            <person name="Botha A."/>
            <person name="Moreno L."/>
            <person name="De Vries M."/>
            <person name="Munoz J.F."/>
            <person name="Stielow J.B."/>
        </authorList>
    </citation>
    <scope>NUCLEOTIDE SEQUENCE [LARGE SCALE GENOMIC DNA]</scope>
    <source>
        <strain evidence="3 4">EI222</strain>
    </source>
</reference>
<name>A0A1J9QY52_9EURO</name>
<protein>
    <recommendedName>
        <fullName evidence="5">KfrA N-terminal DNA-binding domain-containing protein</fullName>
    </recommendedName>
</protein>
<feature type="region of interest" description="Disordered" evidence="2">
    <location>
        <begin position="1"/>
        <end position="33"/>
    </location>
</feature>
<accession>A0A1J9QY52</accession>
<gene>
    <name evidence="3" type="ORF">ACJ73_03496</name>
</gene>
<dbReference type="OrthoDB" id="4190478at2759"/>
<keyword evidence="1" id="KW-0175">Coiled coil</keyword>
<sequence>MDLDSNSRRPAQPPSRAENTDSDRSSCESGAVGPQGCTLASAEKHAIAISEVWKNEGGCYSGLSPHITSHDRTKAEGLLATISAKRYHEVATALNSAPVDGWKPAFHQWLSMFRSHKTHQGPRFDPVSDTIEELEQLAAQLREQKAELDDLEADCQEHERLLQQRREHLDNRKASIEERASSLQYGFKRLTEGRTRLTEG</sequence>
<evidence type="ECO:0000256" key="1">
    <source>
        <dbReference type="SAM" id="Coils"/>
    </source>
</evidence>
<keyword evidence="4" id="KW-1185">Reference proteome</keyword>
<evidence type="ECO:0008006" key="5">
    <source>
        <dbReference type="Google" id="ProtNLM"/>
    </source>
</evidence>
<dbReference type="EMBL" id="LGTZ01000425">
    <property type="protein sequence ID" value="OJD25139.1"/>
    <property type="molecule type" value="Genomic_DNA"/>
</dbReference>
<evidence type="ECO:0000313" key="3">
    <source>
        <dbReference type="EMBL" id="OJD25139.1"/>
    </source>
</evidence>
<evidence type="ECO:0000256" key="2">
    <source>
        <dbReference type="SAM" id="MobiDB-lite"/>
    </source>
</evidence>
<evidence type="ECO:0000313" key="4">
    <source>
        <dbReference type="Proteomes" id="UP000242791"/>
    </source>
</evidence>